<evidence type="ECO:0000256" key="1">
    <source>
        <dbReference type="ARBA" id="ARBA00004141"/>
    </source>
</evidence>
<accession>A0ABT9VC26</accession>
<comment type="caution">
    <text evidence="8">The sequence shown here is derived from an EMBL/GenBank/DDBJ whole genome shotgun (WGS) entry which is preliminary data.</text>
</comment>
<evidence type="ECO:0000259" key="7">
    <source>
        <dbReference type="Pfam" id="PF05140"/>
    </source>
</evidence>
<keyword evidence="3" id="KW-0201">Cytochrome c-type biogenesis</keyword>
<dbReference type="RefSeq" id="WP_306974293.1">
    <property type="nucleotide sequence ID" value="NZ_JAUSTQ010000002.1"/>
</dbReference>
<feature type="transmembrane region" description="Helical" evidence="6">
    <location>
        <begin position="473"/>
        <end position="494"/>
    </location>
</feature>
<evidence type="ECO:0000256" key="5">
    <source>
        <dbReference type="ARBA" id="ARBA00023136"/>
    </source>
</evidence>
<dbReference type="EMBL" id="JAUSTQ010000002">
    <property type="protein sequence ID" value="MDQ0158518.1"/>
    <property type="molecule type" value="Genomic_DNA"/>
</dbReference>
<keyword evidence="4 6" id="KW-1133">Transmembrane helix</keyword>
<evidence type="ECO:0000256" key="2">
    <source>
        <dbReference type="ARBA" id="ARBA00022692"/>
    </source>
</evidence>
<evidence type="ECO:0000256" key="4">
    <source>
        <dbReference type="ARBA" id="ARBA00022989"/>
    </source>
</evidence>
<keyword evidence="5 6" id="KW-0472">Membrane</keyword>
<name>A0ABT9VC26_9BACI</name>
<evidence type="ECO:0000256" key="6">
    <source>
        <dbReference type="SAM" id="Phobius"/>
    </source>
</evidence>
<evidence type="ECO:0000256" key="3">
    <source>
        <dbReference type="ARBA" id="ARBA00022748"/>
    </source>
</evidence>
<proteinExistence type="predicted"/>
<feature type="transmembrane region" description="Helical" evidence="6">
    <location>
        <begin position="131"/>
        <end position="153"/>
    </location>
</feature>
<gene>
    <name evidence="8" type="ORF">J2S77_000474</name>
</gene>
<reference evidence="8 9" key="1">
    <citation type="submission" date="2023-07" db="EMBL/GenBank/DDBJ databases">
        <title>Genomic Encyclopedia of Type Strains, Phase IV (KMG-IV): sequencing the most valuable type-strain genomes for metagenomic binning, comparative biology and taxonomic classification.</title>
        <authorList>
            <person name="Goeker M."/>
        </authorList>
    </citation>
    <scope>NUCLEOTIDE SEQUENCE [LARGE SCALE GENOMIC DNA]</scope>
    <source>
        <strain evidence="8 9">DSM 16460</strain>
    </source>
</reference>
<evidence type="ECO:0000313" key="9">
    <source>
        <dbReference type="Proteomes" id="UP001224359"/>
    </source>
</evidence>
<keyword evidence="2 6" id="KW-0812">Transmembrane</keyword>
<sequence>MANETIRCECGHENKEGTVLCEACGKPIEKNQHIDGNDQQNVLEMRYEGGARRSQTYKRTFVDKIWAFFSSVKVGVWLIVMTLIFSALGTIYPQEQFKNSPLPSSVFYEEEYGLTGKIFYQLGFHNMYDSWWYIILVALIGVSIIISSIDRYVPLRRALKNQKTKKNEVFVKRQRVVSFDNELSENDLNTLKTNLKKQRYKVHEENGHIFAEKNRFSRWGPYVNHIGLIIILIASIFRMFEVMHIDDYVWVREGEVQAIPGTGQEYFVENNEFIYEVYDPETEERFTRALEDVENPVPKNFQTNATIYRATNDPVLGEKPELERVTEGEIRLNQPVIFDGYSLYQSGTQVESEYNSISMELQVNDESLGGFTFDTDEAPSEFNLEESDTTITIDNWYPELEFTDEGPSSFSKYPRNPGIIFTVSSPDLDEDERFFYLQEEVIPLADNNQANVSVSDVDRRSASGLTVKKDNTLPLFGLGAGIFMIGVLQGLYWYHRRIWIHPKDGSYHIGVHTNKNWYGMNQELDKIRKGTNVKPFVDQQEMK</sequence>
<protein>
    <submittedName>
        <fullName evidence="8">Cytochrome c biogenesis protein</fullName>
    </submittedName>
</protein>
<feature type="transmembrane region" description="Helical" evidence="6">
    <location>
        <begin position="222"/>
        <end position="240"/>
    </location>
</feature>
<feature type="domain" description="ResB-like" evidence="7">
    <location>
        <begin position="72"/>
        <end position="427"/>
    </location>
</feature>
<organism evidence="8 9">
    <name type="scientific">Alkalibacillus salilacus</name>
    <dbReference type="NCBI Taxonomy" id="284582"/>
    <lineage>
        <taxon>Bacteria</taxon>
        <taxon>Bacillati</taxon>
        <taxon>Bacillota</taxon>
        <taxon>Bacilli</taxon>
        <taxon>Bacillales</taxon>
        <taxon>Bacillaceae</taxon>
        <taxon>Alkalibacillus</taxon>
    </lineage>
</organism>
<dbReference type="Pfam" id="PF05140">
    <property type="entry name" value="ResB"/>
    <property type="match status" value="2"/>
</dbReference>
<dbReference type="PANTHER" id="PTHR31566">
    <property type="entry name" value="CYTOCHROME C BIOGENESIS PROTEIN CCS1, CHLOROPLASTIC"/>
    <property type="match status" value="1"/>
</dbReference>
<keyword evidence="9" id="KW-1185">Reference proteome</keyword>
<evidence type="ECO:0000313" key="8">
    <source>
        <dbReference type="EMBL" id="MDQ0158518.1"/>
    </source>
</evidence>
<comment type="subcellular location">
    <subcellularLocation>
        <location evidence="1">Membrane</location>
        <topology evidence="1">Multi-pass membrane protein</topology>
    </subcellularLocation>
</comment>
<dbReference type="InterPro" id="IPR023494">
    <property type="entry name" value="Cyt_c_bgen_Ccs1/CcsB/ResB"/>
</dbReference>
<feature type="domain" description="ResB-like" evidence="7">
    <location>
        <begin position="447"/>
        <end position="525"/>
    </location>
</feature>
<dbReference type="InterPro" id="IPR007816">
    <property type="entry name" value="ResB-like_domain"/>
</dbReference>
<feature type="transmembrane region" description="Helical" evidence="6">
    <location>
        <begin position="65"/>
        <end position="92"/>
    </location>
</feature>
<dbReference type="Proteomes" id="UP001224359">
    <property type="component" value="Unassembled WGS sequence"/>
</dbReference>
<dbReference type="PANTHER" id="PTHR31566:SF0">
    <property type="entry name" value="CYTOCHROME C BIOGENESIS PROTEIN CCS1, CHLOROPLASTIC"/>
    <property type="match status" value="1"/>
</dbReference>